<dbReference type="Proteomes" id="UP001148662">
    <property type="component" value="Unassembled WGS sequence"/>
</dbReference>
<organism evidence="1 2">
    <name type="scientific">Phlebia brevispora</name>
    <dbReference type="NCBI Taxonomy" id="194682"/>
    <lineage>
        <taxon>Eukaryota</taxon>
        <taxon>Fungi</taxon>
        <taxon>Dikarya</taxon>
        <taxon>Basidiomycota</taxon>
        <taxon>Agaricomycotina</taxon>
        <taxon>Agaricomycetes</taxon>
        <taxon>Polyporales</taxon>
        <taxon>Meruliaceae</taxon>
        <taxon>Phlebia</taxon>
    </lineage>
</organism>
<comment type="caution">
    <text evidence="1">The sequence shown here is derived from an EMBL/GenBank/DDBJ whole genome shotgun (WGS) entry which is preliminary data.</text>
</comment>
<accession>A0ACC1TDC0</accession>
<proteinExistence type="predicted"/>
<sequence length="666" mass="75610">MPGKAFSATLKARKARARHDKLMAEAVAVYRVELVKPEGERLGARIICEQFRKKHAEKTGEIIPLSRSTLMRLAAGHQSIAEFNATKQWLTDEEEETVSSYLAELGERGFPLNLRRLKELVDKILRTPGRLGPAFPGVGQRWADRFVERHHDKLAMYWSAGLESKRGHAREHVIGKKGKKIQHQQRNGDRETITVIPAICADGTTIPPAVIYKGQGFQVKWLQDNPLKASLGYSKKGWTDSELGVEWIKHFDQHTKAKSKGRPRLLLVDGHNSHCTLEFLQYAQLHNIHILCYPAHTTHIYQALDVGVFSVLKRAWTRERDNWERTKHEKVSKQNFLAILGLAWVDALTPGNIKAAFRKTSVWPYDPSKITPDMLAPSRETAYRGSLPLAPPTPIRILADAFGQLSPLKQGAHPTETTVSNSLQELAQETRLKLAASSAPFLVTSSPIKSTSELPSFIPPPSEPAPTLQSLTRKPETQIEKAYLEDIQKLQVALEKAQAVTRTQSAMILVQSQYCETVREQLATSEKPRKPSGKLAADGMPRLLTDDAFVQLVEEHAQEQKQKEVEAERQQKAREEYAERLRQWREQDDQRKARNKVVKAAWKEEVELWEAERDLAKEERRRPRWTKPLLKGRLEKAVPKPRLALDVEDDGEWVDIDEDASSDDER</sequence>
<keyword evidence="2" id="KW-1185">Reference proteome</keyword>
<protein>
    <submittedName>
        <fullName evidence="1">Uncharacterized protein</fullName>
    </submittedName>
</protein>
<evidence type="ECO:0000313" key="2">
    <source>
        <dbReference type="Proteomes" id="UP001148662"/>
    </source>
</evidence>
<reference evidence="1" key="1">
    <citation type="submission" date="2022-07" db="EMBL/GenBank/DDBJ databases">
        <title>Genome Sequence of Phlebia brevispora.</title>
        <authorList>
            <person name="Buettner E."/>
        </authorList>
    </citation>
    <scope>NUCLEOTIDE SEQUENCE</scope>
    <source>
        <strain evidence="1">MPL23</strain>
    </source>
</reference>
<gene>
    <name evidence="1" type="ORF">NM688_g878</name>
</gene>
<name>A0ACC1TDC0_9APHY</name>
<dbReference type="EMBL" id="JANHOG010000084">
    <property type="protein sequence ID" value="KAJ3558517.1"/>
    <property type="molecule type" value="Genomic_DNA"/>
</dbReference>
<evidence type="ECO:0000313" key="1">
    <source>
        <dbReference type="EMBL" id="KAJ3558517.1"/>
    </source>
</evidence>